<gene>
    <name evidence="1" type="ORF">FBUS_10837</name>
</gene>
<proteinExistence type="predicted"/>
<accession>A0A8E0S3F7</accession>
<protein>
    <submittedName>
        <fullName evidence="1">Mitochondrial import inner membrane translocase subunit TIM44</fullName>
    </submittedName>
</protein>
<reference evidence="1" key="1">
    <citation type="submission" date="2019-05" db="EMBL/GenBank/DDBJ databases">
        <title>Annotation for the trematode Fasciolopsis buski.</title>
        <authorList>
            <person name="Choi Y.-J."/>
        </authorList>
    </citation>
    <scope>NUCLEOTIDE SEQUENCE</scope>
    <source>
        <strain evidence="1">HT</strain>
        <tissue evidence="1">Whole worm</tissue>
    </source>
</reference>
<comment type="caution">
    <text evidence="1">The sequence shown here is derived from an EMBL/GenBank/DDBJ whole genome shotgun (WGS) entry which is preliminary data.</text>
</comment>
<dbReference type="EMBL" id="LUCM01002703">
    <property type="protein sequence ID" value="KAA0196960.1"/>
    <property type="molecule type" value="Genomic_DNA"/>
</dbReference>
<dbReference type="PANTHER" id="PTHR10721:SF1">
    <property type="entry name" value="MITOCHONDRIAL IMPORT INNER MEMBRANE TRANSLOCASE SUBUNIT TIM44"/>
    <property type="match status" value="1"/>
</dbReference>
<sequence length="82" mass="9580">MDGIFSISESSGVVVHKDSKWYGAWQDFKDNNQYVQKFFDLKAQYEESDHLLARSMRFVSDRMSQLFGKRYGLLFSCLIVPS</sequence>
<evidence type="ECO:0000313" key="2">
    <source>
        <dbReference type="Proteomes" id="UP000728185"/>
    </source>
</evidence>
<keyword evidence="2" id="KW-1185">Reference proteome</keyword>
<dbReference type="Proteomes" id="UP000728185">
    <property type="component" value="Unassembled WGS sequence"/>
</dbReference>
<organism evidence="1 2">
    <name type="scientific">Fasciolopsis buskii</name>
    <dbReference type="NCBI Taxonomy" id="27845"/>
    <lineage>
        <taxon>Eukaryota</taxon>
        <taxon>Metazoa</taxon>
        <taxon>Spiralia</taxon>
        <taxon>Lophotrochozoa</taxon>
        <taxon>Platyhelminthes</taxon>
        <taxon>Trematoda</taxon>
        <taxon>Digenea</taxon>
        <taxon>Plagiorchiida</taxon>
        <taxon>Echinostomata</taxon>
        <taxon>Echinostomatoidea</taxon>
        <taxon>Fasciolidae</taxon>
        <taxon>Fasciolopsis</taxon>
    </lineage>
</organism>
<evidence type="ECO:0000313" key="1">
    <source>
        <dbReference type="EMBL" id="KAA0196960.1"/>
    </source>
</evidence>
<dbReference type="GO" id="GO:0051087">
    <property type="term" value="F:protein-folding chaperone binding"/>
    <property type="evidence" value="ECO:0007669"/>
    <property type="project" value="TreeGrafter"/>
</dbReference>
<dbReference type="GO" id="GO:0005743">
    <property type="term" value="C:mitochondrial inner membrane"/>
    <property type="evidence" value="ECO:0007669"/>
    <property type="project" value="TreeGrafter"/>
</dbReference>
<dbReference type="GO" id="GO:0030150">
    <property type="term" value="P:protein import into mitochondrial matrix"/>
    <property type="evidence" value="ECO:0007669"/>
    <property type="project" value="TreeGrafter"/>
</dbReference>
<name>A0A8E0S3F7_9TREM</name>
<dbReference type="OrthoDB" id="6270229at2759"/>
<dbReference type="PANTHER" id="PTHR10721">
    <property type="entry name" value="MITOCHONDRIAL IMPORT INNER MEMBRANE TRANSLOCASE SUBUNIT TIM44"/>
    <property type="match status" value="1"/>
</dbReference>
<dbReference type="AlphaFoldDB" id="A0A8E0S3F7"/>
<dbReference type="InterPro" id="IPR039544">
    <property type="entry name" value="Tim44-like"/>
</dbReference>